<dbReference type="AlphaFoldDB" id="A0A7S2TR63"/>
<dbReference type="EMBL" id="HBHP01014468">
    <property type="protein sequence ID" value="CAD9762197.1"/>
    <property type="molecule type" value="Transcribed_RNA"/>
</dbReference>
<gene>
    <name evidence="2" type="ORF">LSP00402_LOCUS9065</name>
</gene>
<evidence type="ECO:0000256" key="1">
    <source>
        <dbReference type="SAM" id="MobiDB-lite"/>
    </source>
</evidence>
<protein>
    <submittedName>
        <fullName evidence="2">Uncharacterized protein</fullName>
    </submittedName>
</protein>
<organism evidence="2">
    <name type="scientific">Lotharella oceanica</name>
    <dbReference type="NCBI Taxonomy" id="641309"/>
    <lineage>
        <taxon>Eukaryota</taxon>
        <taxon>Sar</taxon>
        <taxon>Rhizaria</taxon>
        <taxon>Cercozoa</taxon>
        <taxon>Chlorarachniophyceae</taxon>
        <taxon>Lotharella</taxon>
    </lineage>
</organism>
<feature type="region of interest" description="Disordered" evidence="1">
    <location>
        <begin position="1"/>
        <end position="52"/>
    </location>
</feature>
<accession>A0A7S2TR63</accession>
<reference evidence="2" key="1">
    <citation type="submission" date="2021-01" db="EMBL/GenBank/DDBJ databases">
        <authorList>
            <person name="Corre E."/>
            <person name="Pelletier E."/>
            <person name="Niang G."/>
            <person name="Scheremetjew M."/>
            <person name="Finn R."/>
            <person name="Kale V."/>
            <person name="Holt S."/>
            <person name="Cochrane G."/>
            <person name="Meng A."/>
            <person name="Brown T."/>
            <person name="Cohen L."/>
        </authorList>
    </citation>
    <scope>NUCLEOTIDE SEQUENCE</scope>
    <source>
        <strain evidence="2">CCMP622</strain>
    </source>
</reference>
<evidence type="ECO:0000313" key="2">
    <source>
        <dbReference type="EMBL" id="CAD9762197.1"/>
    </source>
</evidence>
<name>A0A7S2TR63_9EUKA</name>
<proteinExistence type="predicted"/>
<sequence>MGANPSASATKKESSEPQRRSETKPKDPMPRLNVGTSIVFPPDDNQDCEKEEQEVRDEILRKGQLPGSERGFRFSTQKRHGGFYRIRTQADQWAHPPSADVIVGCDRTILNLLAVGDTEEV</sequence>
<feature type="compositionally biased region" description="Basic and acidic residues" evidence="1">
    <location>
        <begin position="10"/>
        <end position="29"/>
    </location>
</feature>